<comment type="caution">
    <text evidence="1">The sequence shown here is derived from an EMBL/GenBank/DDBJ whole genome shotgun (WGS) entry which is preliminary data.</text>
</comment>
<gene>
    <name evidence="1" type="ORF">LPB3_05345</name>
</gene>
<keyword evidence="2" id="KW-1185">Reference proteome</keyword>
<dbReference type="EMBL" id="LSFM01000021">
    <property type="protein sequence ID" value="OBY64819.1"/>
    <property type="molecule type" value="Genomic_DNA"/>
</dbReference>
<name>A0A1B8TZ71_9FLAO</name>
<evidence type="ECO:0000313" key="1">
    <source>
        <dbReference type="EMBL" id="OBY64819.1"/>
    </source>
</evidence>
<organism evidence="1 2">
    <name type="scientific">Polaribacter vadi</name>
    <dbReference type="NCBI Taxonomy" id="1774273"/>
    <lineage>
        <taxon>Bacteria</taxon>
        <taxon>Pseudomonadati</taxon>
        <taxon>Bacteroidota</taxon>
        <taxon>Flavobacteriia</taxon>
        <taxon>Flavobacteriales</taxon>
        <taxon>Flavobacteriaceae</taxon>
    </lineage>
</organism>
<accession>A0A1B8TZ71</accession>
<reference evidence="2" key="1">
    <citation type="submission" date="2016-02" db="EMBL/GenBank/DDBJ databases">
        <authorList>
            <person name="Shin S.-K."/>
            <person name="Yi H."/>
            <person name="Kim E."/>
        </authorList>
    </citation>
    <scope>NUCLEOTIDE SEQUENCE [LARGE SCALE GENOMIC DNA]</scope>
    <source>
        <strain evidence="2">LPB0003</strain>
    </source>
</reference>
<protein>
    <submittedName>
        <fullName evidence="1">Uncharacterized protein</fullName>
    </submittedName>
</protein>
<evidence type="ECO:0000313" key="2">
    <source>
        <dbReference type="Proteomes" id="UP000092584"/>
    </source>
</evidence>
<dbReference type="KEGG" id="pob:LPB03_07145"/>
<proteinExistence type="predicted"/>
<dbReference type="Proteomes" id="UP000092584">
    <property type="component" value="Unassembled WGS sequence"/>
</dbReference>
<sequence length="75" mass="9504">MRKKPHVFDQVSPWDIALYREVCYETARKEYKVILEFYERPVRFLTFRDLICYYDPTAENEESFWKRYFYLKERS</sequence>
<dbReference type="AlphaFoldDB" id="A0A1B8TZ71"/>